<dbReference type="SFLD" id="SFLDG01129">
    <property type="entry name" value="C1.5:_HAD__Beta-PGM__Phosphata"/>
    <property type="match status" value="1"/>
</dbReference>
<accession>A0ABR9VRP3</accession>
<dbReference type="InterPro" id="IPR006439">
    <property type="entry name" value="HAD-SF_hydro_IA"/>
</dbReference>
<dbReference type="InterPro" id="IPR023214">
    <property type="entry name" value="HAD_sf"/>
</dbReference>
<dbReference type="PANTHER" id="PTHR43434">
    <property type="entry name" value="PHOSPHOGLYCOLATE PHOSPHATASE"/>
    <property type="match status" value="1"/>
</dbReference>
<dbReference type="Proteomes" id="UP000658720">
    <property type="component" value="Unassembled WGS sequence"/>
</dbReference>
<protein>
    <submittedName>
        <fullName evidence="1">HAD family hydrolase</fullName>
    </submittedName>
</protein>
<dbReference type="InterPro" id="IPR036412">
    <property type="entry name" value="HAD-like_sf"/>
</dbReference>
<dbReference type="Pfam" id="PF00702">
    <property type="entry name" value="Hydrolase"/>
    <property type="match status" value="1"/>
</dbReference>
<sequence>MVSITIQNKTFSPIQALIFDKDGTLENSKVYLEKLTVARLALLEQKVPEPNFGDRLAGAFGFNRGSAQLDPGGLMAVGSRRDNLIAAASYIAEQGHGWFQSLEIANQCFDQADRQIVANADTCPMFPTVVNCLQKWRNQGVKIAILSAARQRSVERFIADHQLQNLVDVAKGSDQGLSKPDPALYLLTCQELGVKPAHTLMIGDAQGDITMAKGANAQGAIAIHWPGYPKGNLLGADVTIADLEQIQCQP</sequence>
<organism evidence="1 2">
    <name type="scientific">Synechocystis salina LEGE 00031</name>
    <dbReference type="NCBI Taxonomy" id="1828736"/>
    <lineage>
        <taxon>Bacteria</taxon>
        <taxon>Bacillati</taxon>
        <taxon>Cyanobacteriota</taxon>
        <taxon>Cyanophyceae</taxon>
        <taxon>Synechococcales</taxon>
        <taxon>Merismopediaceae</taxon>
        <taxon>Synechocystis</taxon>
    </lineage>
</organism>
<reference evidence="1 2" key="1">
    <citation type="submission" date="2020-10" db="EMBL/GenBank/DDBJ databases">
        <authorList>
            <person name="Castelo-Branco R."/>
            <person name="Eusebio N."/>
            <person name="Adriana R."/>
            <person name="Vieira A."/>
            <person name="Brugerolle De Fraissinette N."/>
            <person name="Rezende De Castro R."/>
            <person name="Schneider M.P."/>
            <person name="Vasconcelos V."/>
            <person name="Leao P.N."/>
        </authorList>
    </citation>
    <scope>NUCLEOTIDE SEQUENCE [LARGE SCALE GENOMIC DNA]</scope>
    <source>
        <strain evidence="1 2">LEGE 00031</strain>
    </source>
</reference>
<name>A0ABR9VRP3_9SYNC</name>
<dbReference type="RefSeq" id="WP_194019718.1">
    <property type="nucleotide sequence ID" value="NZ_JADEVV010000022.1"/>
</dbReference>
<gene>
    <name evidence="1" type="ORF">IQ217_09255</name>
</gene>
<comment type="caution">
    <text evidence="1">The sequence shown here is derived from an EMBL/GenBank/DDBJ whole genome shotgun (WGS) entry which is preliminary data.</text>
</comment>
<dbReference type="Gene3D" id="3.40.50.1000">
    <property type="entry name" value="HAD superfamily/HAD-like"/>
    <property type="match status" value="1"/>
</dbReference>
<dbReference type="PANTHER" id="PTHR43434:SF1">
    <property type="entry name" value="PHOSPHOGLYCOLATE PHOSPHATASE"/>
    <property type="match status" value="1"/>
</dbReference>
<dbReference type="PRINTS" id="PR00413">
    <property type="entry name" value="HADHALOGNASE"/>
</dbReference>
<evidence type="ECO:0000313" key="2">
    <source>
        <dbReference type="Proteomes" id="UP000658720"/>
    </source>
</evidence>
<evidence type="ECO:0000313" key="1">
    <source>
        <dbReference type="EMBL" id="MBE9254024.1"/>
    </source>
</evidence>
<dbReference type="EMBL" id="JADEVV010000022">
    <property type="protein sequence ID" value="MBE9254024.1"/>
    <property type="molecule type" value="Genomic_DNA"/>
</dbReference>
<dbReference type="SUPFAM" id="SSF56784">
    <property type="entry name" value="HAD-like"/>
    <property type="match status" value="1"/>
</dbReference>
<keyword evidence="1" id="KW-0378">Hydrolase</keyword>
<keyword evidence="2" id="KW-1185">Reference proteome</keyword>
<dbReference type="GO" id="GO:0016787">
    <property type="term" value="F:hydrolase activity"/>
    <property type="evidence" value="ECO:0007669"/>
    <property type="project" value="UniProtKB-KW"/>
</dbReference>
<proteinExistence type="predicted"/>
<dbReference type="NCBIfam" id="TIGR01549">
    <property type="entry name" value="HAD-SF-IA-v1"/>
    <property type="match status" value="1"/>
</dbReference>
<dbReference type="InterPro" id="IPR050155">
    <property type="entry name" value="HAD-like_hydrolase_sf"/>
</dbReference>
<dbReference type="SFLD" id="SFLDS00003">
    <property type="entry name" value="Haloacid_Dehalogenase"/>
    <property type="match status" value="1"/>
</dbReference>